<gene>
    <name evidence="2" type="ORF">HG535_0G01040</name>
</gene>
<feature type="region of interest" description="Disordered" evidence="1">
    <location>
        <begin position="555"/>
        <end position="596"/>
    </location>
</feature>
<protein>
    <submittedName>
        <fullName evidence="2">Uncharacterized protein</fullName>
    </submittedName>
</protein>
<feature type="compositionally biased region" description="Polar residues" evidence="1">
    <location>
        <begin position="189"/>
        <end position="202"/>
    </location>
</feature>
<feature type="compositionally biased region" description="Polar residues" evidence="1">
    <location>
        <begin position="521"/>
        <end position="533"/>
    </location>
</feature>
<dbReference type="OrthoDB" id="774557at2759"/>
<dbReference type="Proteomes" id="UP000509704">
    <property type="component" value="Chromosome 7"/>
</dbReference>
<proteinExistence type="predicted"/>
<feature type="compositionally biased region" description="Basic and acidic residues" evidence="1">
    <location>
        <begin position="207"/>
        <end position="217"/>
    </location>
</feature>
<dbReference type="InterPro" id="IPR029005">
    <property type="entry name" value="LIM-bd/SEUSS"/>
</dbReference>
<evidence type="ECO:0000313" key="3">
    <source>
        <dbReference type="Proteomes" id="UP000509704"/>
    </source>
</evidence>
<evidence type="ECO:0000313" key="2">
    <source>
        <dbReference type="EMBL" id="QLG74220.1"/>
    </source>
</evidence>
<feature type="region of interest" description="Disordered" evidence="1">
    <location>
        <begin position="1"/>
        <end position="58"/>
    </location>
</feature>
<reference evidence="2 3" key="1">
    <citation type="submission" date="2020-07" db="EMBL/GenBank/DDBJ databases">
        <title>The yeast mating-type switching endonuclease HO is a domesticated member of an unorthodox homing genetic element family.</title>
        <authorList>
            <person name="Coughlan A.Y."/>
            <person name="Lombardi L."/>
            <person name="Braun-Galleani S."/>
            <person name="Martos A.R."/>
            <person name="Galeote V."/>
            <person name="Bigey F."/>
            <person name="Dequin S."/>
            <person name="Byrne K.P."/>
            <person name="Wolfe K.H."/>
        </authorList>
    </citation>
    <scope>NUCLEOTIDE SEQUENCE [LARGE SCALE GENOMIC DNA]</scope>
    <source>
        <strain evidence="2 3">NRRL Y-6702</strain>
    </source>
</reference>
<dbReference type="Pfam" id="PF01803">
    <property type="entry name" value="LIM_bind"/>
    <property type="match status" value="1"/>
</dbReference>
<dbReference type="AlphaFoldDB" id="A0A7H9B6R2"/>
<sequence length="615" mass="68030">MDWSGSVEKTGEAGQPAPNKQNIKETVNNPIESSNSQKRTSQPHTYQRQAPMATASQSPIYPYMQQQALQGLMQGPNQFMVGIPAGALYGGMPFNPMGMASVIQPQVQQSQQHKGTHASRAQAQTPSDPNPAHYSFQQTPGPHSGVANTFAINPNGQSYVATGGAGPISSSETPTDPRFAIPFPIPAYSGNTQRSPSMNATDESTENVDHTFEREGLNEEKYKEEEALRQPPIHNIRFQYLRKYRADQAILKVHKILNEMNTSGGKVKDPLFWKERLDVYFLPSASVRYTAKHSNDVRCFDMSASMIPLIWAKIGACGLVKIDLVAPHLRAQTLSNGCILFHSPNTTCSYHYPDGSYMTHFIQMKGIFEPGLRIKWLELCAYNFVPGVEWQSLEKVLSDKEISSRIFERLQSDDDNTTSKTHGDKNDAEVPELSSIQELRSNFSVFKGPSNVGTFEELVRFLQISDIMSALSDLIVYQKKNEMKSPIDALSSYIDVSVNGYTPHSVPNGSHDTSLRKTFSENAATTSGITKNGSRAEKQASPIYDDPITFKVASVSPGCSPRDTMKPNATERPETLKRKKSNKNAYWPARDYSGSSTPTFDCGDCGIPGTKKIKF</sequence>
<feature type="compositionally biased region" description="Basic and acidic residues" evidence="1">
    <location>
        <begin position="563"/>
        <end position="576"/>
    </location>
</feature>
<dbReference type="RefSeq" id="XP_037145945.1">
    <property type="nucleotide sequence ID" value="XM_037290050.1"/>
</dbReference>
<feature type="compositionally biased region" description="Polar residues" evidence="1">
    <location>
        <begin position="18"/>
        <end position="58"/>
    </location>
</feature>
<dbReference type="GeneID" id="59238003"/>
<dbReference type="EMBL" id="CP058610">
    <property type="protein sequence ID" value="QLG74220.1"/>
    <property type="molecule type" value="Genomic_DNA"/>
</dbReference>
<feature type="region of interest" description="Disordered" evidence="1">
    <location>
        <begin position="521"/>
        <end position="540"/>
    </location>
</feature>
<keyword evidence="3" id="KW-1185">Reference proteome</keyword>
<dbReference type="KEGG" id="zmk:HG535_0G01040"/>
<accession>A0A7H9B6R2</accession>
<evidence type="ECO:0000256" key="1">
    <source>
        <dbReference type="SAM" id="MobiDB-lite"/>
    </source>
</evidence>
<feature type="region of interest" description="Disordered" evidence="1">
    <location>
        <begin position="104"/>
        <end position="217"/>
    </location>
</feature>
<feature type="compositionally biased region" description="Polar residues" evidence="1">
    <location>
        <begin position="135"/>
        <end position="160"/>
    </location>
</feature>
<organism evidence="2 3">
    <name type="scientific">Zygotorulaspora mrakii</name>
    <name type="common">Zygosaccharomyces mrakii</name>
    <dbReference type="NCBI Taxonomy" id="42260"/>
    <lineage>
        <taxon>Eukaryota</taxon>
        <taxon>Fungi</taxon>
        <taxon>Dikarya</taxon>
        <taxon>Ascomycota</taxon>
        <taxon>Saccharomycotina</taxon>
        <taxon>Saccharomycetes</taxon>
        <taxon>Saccharomycetales</taxon>
        <taxon>Saccharomycetaceae</taxon>
        <taxon>Zygotorulaspora</taxon>
    </lineage>
</organism>
<name>A0A7H9B6R2_ZYGMR</name>